<evidence type="ECO:0000256" key="2">
    <source>
        <dbReference type="SAM" id="SignalP"/>
    </source>
</evidence>
<gene>
    <name evidence="3" type="ORF">ABW18_03285</name>
</gene>
<feature type="signal peptide" evidence="2">
    <location>
        <begin position="1"/>
        <end position="30"/>
    </location>
</feature>
<evidence type="ECO:0008006" key="5">
    <source>
        <dbReference type="Google" id="ProtNLM"/>
    </source>
</evidence>
<accession>A0ABR5IFP4</accession>
<feature type="chain" id="PRO_5045124496" description="Secreted protein" evidence="2">
    <location>
        <begin position="31"/>
        <end position="171"/>
    </location>
</feature>
<feature type="region of interest" description="Disordered" evidence="1">
    <location>
        <begin position="60"/>
        <end position="84"/>
    </location>
</feature>
<keyword evidence="4" id="KW-1185">Reference proteome</keyword>
<feature type="compositionally biased region" description="Polar residues" evidence="1">
    <location>
        <begin position="69"/>
        <end position="79"/>
    </location>
</feature>
<dbReference type="EMBL" id="LDTZ01000014">
    <property type="protein sequence ID" value="KNA92382.1"/>
    <property type="molecule type" value="Genomic_DNA"/>
</dbReference>
<keyword evidence="2" id="KW-0732">Signal</keyword>
<reference evidence="3 4" key="1">
    <citation type="submission" date="2015-05" db="EMBL/GenBank/DDBJ databases">
        <title>Draft genome sequence of the bacterium Gordonia jacobaea a new member of the Gordonia genus.</title>
        <authorList>
            <person name="Jimenez-Galisteo G."/>
            <person name="Dominguez A."/>
            <person name="Munoz E."/>
            <person name="Vinas M."/>
        </authorList>
    </citation>
    <scope>NUCLEOTIDE SEQUENCE [LARGE SCALE GENOMIC DNA]</scope>
    <source>
        <strain evidence="4">mv1</strain>
    </source>
</reference>
<evidence type="ECO:0000313" key="4">
    <source>
        <dbReference type="Proteomes" id="UP000037247"/>
    </source>
</evidence>
<name>A0ABR5IFP4_9ACTN</name>
<sequence length="171" mass="17798">MSLNRFRRFALVIGVASALGALGVPGAAVADTSTGSSVDTGSAEDLLKAVPPEVIEQLGLGSTGGGSPKVQQCNQSTKSGGQGVTETKHIIGRTGPTSFTLNYDTRIQPDKIDVFYQGRLIRSTGYVGDRINKGEGSIVVNVPPGVANYVTVKVTGPESGTVWDYTVNCPR</sequence>
<organism evidence="3 4">
    <name type="scientific">Gordonia jacobaea</name>
    <dbReference type="NCBI Taxonomy" id="122202"/>
    <lineage>
        <taxon>Bacteria</taxon>
        <taxon>Bacillati</taxon>
        <taxon>Actinomycetota</taxon>
        <taxon>Actinomycetes</taxon>
        <taxon>Mycobacteriales</taxon>
        <taxon>Gordoniaceae</taxon>
        <taxon>Gordonia</taxon>
    </lineage>
</organism>
<evidence type="ECO:0000256" key="1">
    <source>
        <dbReference type="SAM" id="MobiDB-lite"/>
    </source>
</evidence>
<evidence type="ECO:0000313" key="3">
    <source>
        <dbReference type="EMBL" id="KNA92382.1"/>
    </source>
</evidence>
<protein>
    <recommendedName>
        <fullName evidence="5">Secreted protein</fullName>
    </recommendedName>
</protein>
<proteinExistence type="predicted"/>
<dbReference type="RefSeq" id="WP_049697608.1">
    <property type="nucleotide sequence ID" value="NZ_JAQDQF010000002.1"/>
</dbReference>
<comment type="caution">
    <text evidence="3">The sequence shown here is derived from an EMBL/GenBank/DDBJ whole genome shotgun (WGS) entry which is preliminary data.</text>
</comment>
<dbReference type="Proteomes" id="UP000037247">
    <property type="component" value="Unassembled WGS sequence"/>
</dbReference>